<feature type="transmembrane region" description="Helical" evidence="8">
    <location>
        <begin position="301"/>
        <end position="322"/>
    </location>
</feature>
<evidence type="ECO:0000256" key="6">
    <source>
        <dbReference type="ARBA" id="ARBA00022989"/>
    </source>
</evidence>
<feature type="transmembrane region" description="Helical" evidence="8">
    <location>
        <begin position="123"/>
        <end position="149"/>
    </location>
</feature>
<evidence type="ECO:0000256" key="5">
    <source>
        <dbReference type="ARBA" id="ARBA00022692"/>
    </source>
</evidence>
<dbReference type="PANTHER" id="PTHR32196">
    <property type="entry name" value="ABC TRANSPORTER PERMEASE PROTEIN YPHD-RELATED-RELATED"/>
    <property type="match status" value="1"/>
</dbReference>
<dbReference type="CDD" id="cd06579">
    <property type="entry name" value="TM_PBP1_transp_AraH_like"/>
    <property type="match status" value="1"/>
</dbReference>
<feature type="transmembrane region" description="Helical" evidence="8">
    <location>
        <begin position="95"/>
        <end position="116"/>
    </location>
</feature>
<dbReference type="PANTHER" id="PTHR32196:SF21">
    <property type="entry name" value="ABC TRANSPORTER PERMEASE PROTEIN YPHD-RELATED"/>
    <property type="match status" value="1"/>
</dbReference>
<keyword evidence="3" id="KW-1003">Cell membrane</keyword>
<keyword evidence="2" id="KW-0813">Transport</keyword>
<evidence type="ECO:0000313" key="10">
    <source>
        <dbReference type="Proteomes" id="UP001332192"/>
    </source>
</evidence>
<dbReference type="EMBL" id="CP141615">
    <property type="protein sequence ID" value="WRP17183.1"/>
    <property type="molecule type" value="Genomic_DNA"/>
</dbReference>
<comment type="subcellular location">
    <subcellularLocation>
        <location evidence="1">Cell membrane</location>
        <topology evidence="1">Multi-pass membrane protein</topology>
    </subcellularLocation>
</comment>
<dbReference type="Pfam" id="PF02653">
    <property type="entry name" value="BPD_transp_2"/>
    <property type="match status" value="1"/>
</dbReference>
<feature type="transmembrane region" description="Helical" evidence="8">
    <location>
        <begin position="276"/>
        <end position="295"/>
    </location>
</feature>
<proteinExistence type="predicted"/>
<sequence length="328" mass="33609">MTSVSEAPAGTSLRYRWRLRPASYGTFLGFLLILALFSALRPDAFLSPTNLRNILEQVAILAVITATMTIVMVAGDFDLSVGSLASLAGVTTASLLVRGVGVLPAVAAGFLLGAAAGALNGLLVAYLGLSAFVTTLATMTAFRGLALWYTDGSTIFGLPDAFLGLGQGTVGPVPAPVIVMALAMAAVWVVLAQTTTGRRWYAVGGNPEAAYLSGVNVQRLRFGAFVLSGIGAAVAGVVLTSRLASAHPLAGEPFMLTSIAAVFLGMTMFKDGQPNVPGSLVGVLILGVLSNGLNILQVNTYIQDVLTGLIIVAAVLVSRLAGTGGRRS</sequence>
<keyword evidence="7 8" id="KW-0472">Membrane</keyword>
<feature type="transmembrane region" description="Helical" evidence="8">
    <location>
        <begin position="22"/>
        <end position="42"/>
    </location>
</feature>
<accession>A0ABZ1BWY1</accession>
<evidence type="ECO:0000313" key="9">
    <source>
        <dbReference type="EMBL" id="WRP17183.1"/>
    </source>
</evidence>
<keyword evidence="4" id="KW-0997">Cell inner membrane</keyword>
<feature type="transmembrane region" description="Helical" evidence="8">
    <location>
        <begin position="222"/>
        <end position="244"/>
    </location>
</feature>
<evidence type="ECO:0000256" key="8">
    <source>
        <dbReference type="SAM" id="Phobius"/>
    </source>
</evidence>
<reference evidence="9 10" key="1">
    <citation type="journal article" date="2024" name="Front. Microbiol.">
        <title>Novel thermophilic genera Geochorda gen. nov. and Carboxydochorda gen. nov. from the deep terrestrial subsurface reveal the ecophysiological diversity in the class Limnochordia.</title>
        <authorList>
            <person name="Karnachuk O.V."/>
            <person name="Lukina A.P."/>
            <person name="Avakyan M.R."/>
            <person name="Kadnikov V.V."/>
            <person name="Begmatov S."/>
            <person name="Beletsky A.V."/>
            <person name="Vlasova K.G."/>
            <person name="Novikov A.A."/>
            <person name="Shcherbakova V.A."/>
            <person name="Mardanov A.V."/>
            <person name="Ravin N.V."/>
        </authorList>
    </citation>
    <scope>NUCLEOTIDE SEQUENCE [LARGE SCALE GENOMIC DNA]</scope>
    <source>
        <strain evidence="9 10">L945</strain>
    </source>
</reference>
<feature type="transmembrane region" description="Helical" evidence="8">
    <location>
        <begin position="169"/>
        <end position="191"/>
    </location>
</feature>
<protein>
    <submittedName>
        <fullName evidence="9">ABC transporter permease</fullName>
    </submittedName>
</protein>
<evidence type="ECO:0000256" key="7">
    <source>
        <dbReference type="ARBA" id="ARBA00023136"/>
    </source>
</evidence>
<feature type="transmembrane region" description="Helical" evidence="8">
    <location>
        <begin position="54"/>
        <end position="75"/>
    </location>
</feature>
<dbReference type="RefSeq" id="WP_324716455.1">
    <property type="nucleotide sequence ID" value="NZ_CP141615.1"/>
</dbReference>
<evidence type="ECO:0000256" key="2">
    <source>
        <dbReference type="ARBA" id="ARBA00022448"/>
    </source>
</evidence>
<keyword evidence="10" id="KW-1185">Reference proteome</keyword>
<keyword evidence="5 8" id="KW-0812">Transmembrane</keyword>
<evidence type="ECO:0000256" key="3">
    <source>
        <dbReference type="ARBA" id="ARBA00022475"/>
    </source>
</evidence>
<keyword evidence="6 8" id="KW-1133">Transmembrane helix</keyword>
<evidence type="ECO:0000256" key="1">
    <source>
        <dbReference type="ARBA" id="ARBA00004651"/>
    </source>
</evidence>
<dbReference type="Proteomes" id="UP001332192">
    <property type="component" value="Chromosome"/>
</dbReference>
<gene>
    <name evidence="9" type="ORF">U7230_14035</name>
</gene>
<dbReference type="InterPro" id="IPR001851">
    <property type="entry name" value="ABC_transp_permease"/>
</dbReference>
<name>A0ABZ1BWY1_9FIRM</name>
<organism evidence="9 10">
    <name type="scientific">Carboxydichorda subterranea</name>
    <dbReference type="NCBI Taxonomy" id="3109565"/>
    <lineage>
        <taxon>Bacteria</taxon>
        <taxon>Bacillati</taxon>
        <taxon>Bacillota</taxon>
        <taxon>Limnochordia</taxon>
        <taxon>Limnochordales</taxon>
        <taxon>Geochordaceae</taxon>
        <taxon>Carboxydichorda</taxon>
    </lineage>
</organism>
<evidence type="ECO:0000256" key="4">
    <source>
        <dbReference type="ARBA" id="ARBA00022519"/>
    </source>
</evidence>